<dbReference type="PRINTS" id="PR00385">
    <property type="entry name" value="P450"/>
</dbReference>
<evidence type="ECO:0000256" key="13">
    <source>
        <dbReference type="ARBA" id="ARBA00023136"/>
    </source>
</evidence>
<comment type="caution">
    <text evidence="17">The sequence shown here is derived from an EMBL/GenBank/DDBJ whole genome shotgun (WGS) entry which is preliminary data.</text>
</comment>
<evidence type="ECO:0000256" key="4">
    <source>
        <dbReference type="ARBA" id="ARBA00010617"/>
    </source>
</evidence>
<proteinExistence type="inferred from homology"/>
<evidence type="ECO:0000256" key="10">
    <source>
        <dbReference type="ARBA" id="ARBA00023002"/>
    </source>
</evidence>
<keyword evidence="6 15" id="KW-0349">Heme</keyword>
<evidence type="ECO:0000256" key="6">
    <source>
        <dbReference type="ARBA" id="ARBA00022617"/>
    </source>
</evidence>
<evidence type="ECO:0000256" key="14">
    <source>
        <dbReference type="ARBA" id="ARBA00047827"/>
    </source>
</evidence>
<accession>A0A9P0SFS2</accession>
<keyword evidence="10 16" id="KW-0560">Oxidoreductase</keyword>
<dbReference type="AlphaFoldDB" id="A0A9P0SFS2"/>
<dbReference type="EMBL" id="CALOZG010000001">
    <property type="protein sequence ID" value="CAH3862475.1"/>
    <property type="molecule type" value="Genomic_DNA"/>
</dbReference>
<dbReference type="Proteomes" id="UP001152562">
    <property type="component" value="Unassembled WGS sequence"/>
</dbReference>
<dbReference type="GO" id="GO:0005789">
    <property type="term" value="C:endoplasmic reticulum membrane"/>
    <property type="evidence" value="ECO:0007669"/>
    <property type="project" value="UniProtKB-SubCell"/>
</dbReference>
<protein>
    <recommendedName>
        <fullName evidence="5">unspecific monooxygenase</fullName>
        <ecNumber evidence="5">1.14.14.1</ecNumber>
    </recommendedName>
</protein>
<evidence type="ECO:0000256" key="9">
    <source>
        <dbReference type="ARBA" id="ARBA00022848"/>
    </source>
</evidence>
<evidence type="ECO:0000256" key="8">
    <source>
        <dbReference type="ARBA" id="ARBA00022824"/>
    </source>
</evidence>
<reference evidence="17" key="1">
    <citation type="submission" date="2022-05" db="EMBL/GenBank/DDBJ databases">
        <authorList>
            <person name="Okamura Y."/>
        </authorList>
    </citation>
    <scope>NUCLEOTIDE SEQUENCE</scope>
</reference>
<dbReference type="InterPro" id="IPR017972">
    <property type="entry name" value="Cyt_P450_CS"/>
</dbReference>
<evidence type="ECO:0000256" key="12">
    <source>
        <dbReference type="ARBA" id="ARBA00023033"/>
    </source>
</evidence>
<dbReference type="PRINTS" id="PR00463">
    <property type="entry name" value="EP450I"/>
</dbReference>
<dbReference type="FunFam" id="1.10.630.10:FF:000182">
    <property type="entry name" value="Cytochrome P450 3A4"/>
    <property type="match status" value="1"/>
</dbReference>
<dbReference type="PANTHER" id="PTHR24292">
    <property type="entry name" value="CYTOCHROME P450"/>
    <property type="match status" value="1"/>
</dbReference>
<evidence type="ECO:0000256" key="2">
    <source>
        <dbReference type="ARBA" id="ARBA00004174"/>
    </source>
</evidence>
<dbReference type="Gene3D" id="1.10.630.10">
    <property type="entry name" value="Cytochrome P450"/>
    <property type="match status" value="1"/>
</dbReference>
<dbReference type="CDD" id="cd11056">
    <property type="entry name" value="CYP6-like"/>
    <property type="match status" value="1"/>
</dbReference>
<evidence type="ECO:0000256" key="3">
    <source>
        <dbReference type="ARBA" id="ARBA00004406"/>
    </source>
</evidence>
<comment type="cofactor">
    <cofactor evidence="1 15">
        <name>heme</name>
        <dbReference type="ChEBI" id="CHEBI:30413"/>
    </cofactor>
</comment>
<comment type="subcellular location">
    <subcellularLocation>
        <location evidence="3">Endoplasmic reticulum membrane</location>
        <topology evidence="3">Peripheral membrane protein</topology>
    </subcellularLocation>
    <subcellularLocation>
        <location evidence="2">Microsome membrane</location>
        <topology evidence="2">Peripheral membrane protein</topology>
    </subcellularLocation>
</comment>
<feature type="binding site" description="axial binding residue" evidence="15">
    <location>
        <position position="435"/>
    </location>
    <ligand>
        <name>heme</name>
        <dbReference type="ChEBI" id="CHEBI:30413"/>
    </ligand>
    <ligandPart>
        <name>Fe</name>
        <dbReference type="ChEBI" id="CHEBI:18248"/>
    </ligandPart>
</feature>
<evidence type="ECO:0000256" key="15">
    <source>
        <dbReference type="PIRSR" id="PIRSR602401-1"/>
    </source>
</evidence>
<dbReference type="InterPro" id="IPR036396">
    <property type="entry name" value="Cyt_P450_sf"/>
</dbReference>
<name>A0A9P0SFS2_PIEBR</name>
<evidence type="ECO:0000313" key="17">
    <source>
        <dbReference type="EMBL" id="CAH3862475.1"/>
    </source>
</evidence>
<dbReference type="PROSITE" id="PS00086">
    <property type="entry name" value="CYTOCHROME_P450"/>
    <property type="match status" value="1"/>
</dbReference>
<dbReference type="Pfam" id="PF00067">
    <property type="entry name" value="p450"/>
    <property type="match status" value="1"/>
</dbReference>
<evidence type="ECO:0000256" key="16">
    <source>
        <dbReference type="RuleBase" id="RU000461"/>
    </source>
</evidence>
<organism evidence="17 18">
    <name type="scientific">Pieris brassicae</name>
    <name type="common">White butterfly</name>
    <name type="synonym">Large white butterfly</name>
    <dbReference type="NCBI Taxonomy" id="7116"/>
    <lineage>
        <taxon>Eukaryota</taxon>
        <taxon>Metazoa</taxon>
        <taxon>Ecdysozoa</taxon>
        <taxon>Arthropoda</taxon>
        <taxon>Hexapoda</taxon>
        <taxon>Insecta</taxon>
        <taxon>Pterygota</taxon>
        <taxon>Neoptera</taxon>
        <taxon>Endopterygota</taxon>
        <taxon>Lepidoptera</taxon>
        <taxon>Glossata</taxon>
        <taxon>Ditrysia</taxon>
        <taxon>Papilionoidea</taxon>
        <taxon>Pieridae</taxon>
        <taxon>Pierinae</taxon>
        <taxon>Pieris</taxon>
    </lineage>
</organism>
<evidence type="ECO:0000256" key="11">
    <source>
        <dbReference type="ARBA" id="ARBA00023004"/>
    </source>
</evidence>
<evidence type="ECO:0000313" key="18">
    <source>
        <dbReference type="Proteomes" id="UP001152562"/>
    </source>
</evidence>
<dbReference type="SUPFAM" id="SSF48264">
    <property type="entry name" value="Cytochrome P450"/>
    <property type="match status" value="1"/>
</dbReference>
<evidence type="ECO:0000256" key="5">
    <source>
        <dbReference type="ARBA" id="ARBA00012109"/>
    </source>
</evidence>
<dbReference type="InterPro" id="IPR002401">
    <property type="entry name" value="Cyt_P450_E_grp-I"/>
</dbReference>
<gene>
    <name evidence="17" type="ORF">PIBRA_LOCUS472</name>
</gene>
<dbReference type="GO" id="GO:0016712">
    <property type="term" value="F:oxidoreductase activity, acting on paired donors, with incorporation or reduction of molecular oxygen, reduced flavin or flavoprotein as one donor, and incorporation of one atom of oxygen"/>
    <property type="evidence" value="ECO:0007669"/>
    <property type="project" value="UniProtKB-EC"/>
</dbReference>
<comment type="similarity">
    <text evidence="4 16">Belongs to the cytochrome P450 family.</text>
</comment>
<dbReference type="PANTHER" id="PTHR24292:SF54">
    <property type="entry name" value="CYP9F3-RELATED"/>
    <property type="match status" value="1"/>
</dbReference>
<keyword evidence="9" id="KW-0492">Microsome</keyword>
<dbReference type="InterPro" id="IPR050476">
    <property type="entry name" value="Insect_CytP450_Detox"/>
</dbReference>
<keyword evidence="11 15" id="KW-0408">Iron</keyword>
<evidence type="ECO:0000256" key="7">
    <source>
        <dbReference type="ARBA" id="ARBA00022723"/>
    </source>
</evidence>
<keyword evidence="18" id="KW-1185">Reference proteome</keyword>
<dbReference type="GO" id="GO:0020037">
    <property type="term" value="F:heme binding"/>
    <property type="evidence" value="ECO:0007669"/>
    <property type="project" value="InterPro"/>
</dbReference>
<keyword evidence="12 16" id="KW-0503">Monooxygenase</keyword>
<comment type="catalytic activity">
    <reaction evidence="14">
        <text>an organic molecule + reduced [NADPH--hemoprotein reductase] + O2 = an alcohol + oxidized [NADPH--hemoprotein reductase] + H2O + H(+)</text>
        <dbReference type="Rhea" id="RHEA:17149"/>
        <dbReference type="Rhea" id="RHEA-COMP:11964"/>
        <dbReference type="Rhea" id="RHEA-COMP:11965"/>
        <dbReference type="ChEBI" id="CHEBI:15377"/>
        <dbReference type="ChEBI" id="CHEBI:15378"/>
        <dbReference type="ChEBI" id="CHEBI:15379"/>
        <dbReference type="ChEBI" id="CHEBI:30879"/>
        <dbReference type="ChEBI" id="CHEBI:57618"/>
        <dbReference type="ChEBI" id="CHEBI:58210"/>
        <dbReference type="ChEBI" id="CHEBI:142491"/>
        <dbReference type="EC" id="1.14.14.1"/>
    </reaction>
</comment>
<keyword evidence="8" id="KW-0256">Endoplasmic reticulum</keyword>
<sequence length="491" mass="57631">MILILFIFVCAFVTVMYYKIVNVNKNYWKKRNVVQVNYAAWHFLLGKCSLPEVYRNIYNAYPNENYVGMFFNSKPVLVLKNLEDIRAVLKDSHCFHSRGYYVNEKEDLIDNLLLMNDYHRWKLIRQRISPVFTIKKLKSMSRTIYQCSDSLIDYIKNYQCENNKSVYEKFNFVAIGSAIFGVDFVTKNALQSPFVNALCNPLPFFHRCLFSLKLIISIQFPTLLKILNIKIFDDYKNLILEVIQKVSKYRQETHGKRDDYIDMYMEIQNDESIQDATGYKVNIDQFVASQAFSFFVAGVETTANAVDYTLLELANNKHILQKVHKEIDVVFHKYKELNYNNVESLEYLEMVLSEAMRKYPPIGSMQRVATEDAILPSNLKVTKGVYVIIPIYALHMDTKYFEEPDKFDPERFSSENINKIKKYTYLPFSGGNRICVGAKYARLHMKIMLAVLLREYTLKGCMYRVTTFEPNLFTLSDSNVQYELIPREKRV</sequence>
<dbReference type="GO" id="GO:0005506">
    <property type="term" value="F:iron ion binding"/>
    <property type="evidence" value="ECO:0007669"/>
    <property type="project" value="InterPro"/>
</dbReference>
<keyword evidence="7 15" id="KW-0479">Metal-binding</keyword>
<keyword evidence="13" id="KW-0472">Membrane</keyword>
<dbReference type="EC" id="1.14.14.1" evidence="5"/>
<evidence type="ECO:0000256" key="1">
    <source>
        <dbReference type="ARBA" id="ARBA00001971"/>
    </source>
</evidence>
<dbReference type="InterPro" id="IPR001128">
    <property type="entry name" value="Cyt_P450"/>
</dbReference>